<dbReference type="PANTHER" id="PTHR44305">
    <property type="entry name" value="SI:DKEY-192D15.2-RELATED"/>
    <property type="match status" value="1"/>
</dbReference>
<feature type="domain" description="Protein kinase" evidence="2">
    <location>
        <begin position="1"/>
        <end position="180"/>
    </location>
</feature>
<feature type="compositionally biased region" description="Basic and acidic residues" evidence="1">
    <location>
        <begin position="318"/>
        <end position="328"/>
    </location>
</feature>
<dbReference type="OrthoDB" id="346907at2759"/>
<dbReference type="InterPro" id="IPR000719">
    <property type="entry name" value="Prot_kinase_dom"/>
</dbReference>
<feature type="compositionally biased region" description="Low complexity" evidence="1">
    <location>
        <begin position="236"/>
        <end position="250"/>
    </location>
</feature>
<evidence type="ECO:0000313" key="4">
    <source>
        <dbReference type="Proteomes" id="UP000054097"/>
    </source>
</evidence>
<dbReference type="AlphaFoldDB" id="A0A0C2X0K7"/>
<organism evidence="3 4">
    <name type="scientific">Serendipita vermifera MAFF 305830</name>
    <dbReference type="NCBI Taxonomy" id="933852"/>
    <lineage>
        <taxon>Eukaryota</taxon>
        <taxon>Fungi</taxon>
        <taxon>Dikarya</taxon>
        <taxon>Basidiomycota</taxon>
        <taxon>Agaricomycotina</taxon>
        <taxon>Agaricomycetes</taxon>
        <taxon>Sebacinales</taxon>
        <taxon>Serendipitaceae</taxon>
        <taxon>Serendipita</taxon>
    </lineage>
</organism>
<evidence type="ECO:0000256" key="1">
    <source>
        <dbReference type="SAM" id="MobiDB-lite"/>
    </source>
</evidence>
<dbReference type="InterPro" id="IPR053083">
    <property type="entry name" value="TF_kinase-domain_protein"/>
</dbReference>
<protein>
    <recommendedName>
        <fullName evidence="2">Protein kinase domain-containing protein</fullName>
    </recommendedName>
</protein>
<feature type="compositionally biased region" description="Polar residues" evidence="1">
    <location>
        <begin position="217"/>
        <end position="231"/>
    </location>
</feature>
<evidence type="ECO:0000313" key="3">
    <source>
        <dbReference type="EMBL" id="KIM23052.1"/>
    </source>
</evidence>
<dbReference type="Pfam" id="PF00069">
    <property type="entry name" value="Pkinase"/>
    <property type="match status" value="1"/>
</dbReference>
<reference evidence="3 4" key="1">
    <citation type="submission" date="2014-04" db="EMBL/GenBank/DDBJ databases">
        <authorList>
            <consortium name="DOE Joint Genome Institute"/>
            <person name="Kuo A."/>
            <person name="Zuccaro A."/>
            <person name="Kohler A."/>
            <person name="Nagy L.G."/>
            <person name="Floudas D."/>
            <person name="Copeland A."/>
            <person name="Barry K.W."/>
            <person name="Cichocki N."/>
            <person name="Veneault-Fourrey C."/>
            <person name="LaButti K."/>
            <person name="Lindquist E.A."/>
            <person name="Lipzen A."/>
            <person name="Lundell T."/>
            <person name="Morin E."/>
            <person name="Murat C."/>
            <person name="Sun H."/>
            <person name="Tunlid A."/>
            <person name="Henrissat B."/>
            <person name="Grigoriev I.V."/>
            <person name="Hibbett D.S."/>
            <person name="Martin F."/>
            <person name="Nordberg H.P."/>
            <person name="Cantor M.N."/>
            <person name="Hua S.X."/>
        </authorList>
    </citation>
    <scope>NUCLEOTIDE SEQUENCE [LARGE SCALE GENOMIC DNA]</scope>
    <source>
        <strain evidence="3 4">MAFF 305830</strain>
    </source>
</reference>
<proteinExistence type="predicted"/>
<dbReference type="EMBL" id="KN824343">
    <property type="protein sequence ID" value="KIM23052.1"/>
    <property type="molecule type" value="Genomic_DNA"/>
</dbReference>
<name>A0A0C2X0K7_SERVB</name>
<dbReference type="SUPFAM" id="SSF56112">
    <property type="entry name" value="Protein kinase-like (PK-like)"/>
    <property type="match status" value="1"/>
</dbReference>
<dbReference type="PROSITE" id="PS50011">
    <property type="entry name" value="PROTEIN_KINASE_DOM"/>
    <property type="match status" value="1"/>
</dbReference>
<accession>A0A0C2X0K7</accession>
<gene>
    <name evidence="3" type="ORF">M408DRAFT_28174</name>
</gene>
<dbReference type="PANTHER" id="PTHR44305:SF24">
    <property type="entry name" value="TYROSINE-PROTEIN KINASE C03B1.5-RELATED"/>
    <property type="match status" value="1"/>
</dbReference>
<dbReference type="GO" id="GO:0004672">
    <property type="term" value="F:protein kinase activity"/>
    <property type="evidence" value="ECO:0007669"/>
    <property type="project" value="InterPro"/>
</dbReference>
<evidence type="ECO:0000259" key="2">
    <source>
        <dbReference type="PROSITE" id="PS50011"/>
    </source>
</evidence>
<dbReference type="InterPro" id="IPR011009">
    <property type="entry name" value="Kinase-like_dom_sf"/>
</dbReference>
<dbReference type="Gene3D" id="1.10.510.10">
    <property type="entry name" value="Transferase(Phosphotransferase) domain 1"/>
    <property type="match status" value="1"/>
</dbReference>
<keyword evidence="4" id="KW-1185">Reference proteome</keyword>
<reference evidence="4" key="2">
    <citation type="submission" date="2015-01" db="EMBL/GenBank/DDBJ databases">
        <title>Evolutionary Origins and Diversification of the Mycorrhizal Mutualists.</title>
        <authorList>
            <consortium name="DOE Joint Genome Institute"/>
            <consortium name="Mycorrhizal Genomics Consortium"/>
            <person name="Kohler A."/>
            <person name="Kuo A."/>
            <person name="Nagy L.G."/>
            <person name="Floudas D."/>
            <person name="Copeland A."/>
            <person name="Barry K.W."/>
            <person name="Cichocki N."/>
            <person name="Veneault-Fourrey C."/>
            <person name="LaButti K."/>
            <person name="Lindquist E.A."/>
            <person name="Lipzen A."/>
            <person name="Lundell T."/>
            <person name="Morin E."/>
            <person name="Murat C."/>
            <person name="Riley R."/>
            <person name="Ohm R."/>
            <person name="Sun H."/>
            <person name="Tunlid A."/>
            <person name="Henrissat B."/>
            <person name="Grigoriev I.V."/>
            <person name="Hibbett D.S."/>
            <person name="Martin F."/>
        </authorList>
    </citation>
    <scope>NUCLEOTIDE SEQUENCE [LARGE SCALE GENOMIC DNA]</scope>
    <source>
        <strain evidence="4">MAFF 305830</strain>
    </source>
</reference>
<dbReference type="HOGENOM" id="CLU_674669_0_0_1"/>
<dbReference type="Proteomes" id="UP000054097">
    <property type="component" value="Unassembled WGS sequence"/>
</dbReference>
<feature type="compositionally biased region" description="Polar residues" evidence="1">
    <location>
        <begin position="262"/>
        <end position="273"/>
    </location>
</feature>
<sequence length="408" mass="44771">MQICQLAEIAACLQYLHTQKIIHGSIRPESLFVDDEGSPLLSYSPDNGTSVKGYPDPYRAPEVQQTSGRSRVTVQSDIYSFGSIVHWMCTGSHPYHTEAASLPPSLRDLPTAVPSARPLRSLALNLTAPPTDVQPHLHSKAILAELTDYTLKNLVAQCRSSSPASRPAMLSIVLQLQQILVRHVLPTLPLPPTSAPLSLSLSAYLPQSRLPSIAQAEASNTESRPSTSATGVSRALVLSPRPSTSSSLPSGARTREAHAPSQPLQNSGYSYQEQYRPRQPSVPQSTPYLNPAVSTYERGGHQSWSHAHHHHHNQQQNTRRETEQRHEYTANLVSLPPTPRYDQQPPPLHRDSLPKLAFHPPESPISPHSQRWDPPYATNHPATAGLQPPANGTWPPQGGANIHRNRTL</sequence>
<feature type="region of interest" description="Disordered" evidence="1">
    <location>
        <begin position="215"/>
        <end position="408"/>
    </location>
</feature>
<dbReference type="GO" id="GO:0005524">
    <property type="term" value="F:ATP binding"/>
    <property type="evidence" value="ECO:0007669"/>
    <property type="project" value="InterPro"/>
</dbReference>
<feature type="compositionally biased region" description="Pro residues" evidence="1">
    <location>
        <begin position="336"/>
        <end position="347"/>
    </location>
</feature>